<dbReference type="SUPFAM" id="SSF55961">
    <property type="entry name" value="Bet v1-like"/>
    <property type="match status" value="1"/>
</dbReference>
<evidence type="ECO:0000256" key="2">
    <source>
        <dbReference type="ARBA" id="ARBA00022723"/>
    </source>
</evidence>
<keyword evidence="5" id="KW-0411">Iron-sulfur</keyword>
<protein>
    <submittedName>
        <fullName evidence="7">Aromatic ring-hydroxylating dioxygenase subunit alpha</fullName>
    </submittedName>
</protein>
<accession>A0A841TW53</accession>
<dbReference type="Pfam" id="PF19112">
    <property type="entry name" value="VanA_C"/>
    <property type="match status" value="1"/>
</dbReference>
<dbReference type="InterPro" id="IPR015881">
    <property type="entry name" value="ARHD_Rieske_2Fe_2S"/>
</dbReference>
<gene>
    <name evidence="7" type="ORF">H7B90_13475</name>
</gene>
<evidence type="ECO:0000256" key="4">
    <source>
        <dbReference type="ARBA" id="ARBA00023004"/>
    </source>
</evidence>
<keyword evidence="3" id="KW-0560">Oxidoreductase</keyword>
<dbReference type="GO" id="GO:0016705">
    <property type="term" value="F:oxidoreductase activity, acting on paired donors, with incorporation or reduction of molecular oxygen"/>
    <property type="evidence" value="ECO:0007669"/>
    <property type="project" value="UniProtKB-ARBA"/>
</dbReference>
<keyword evidence="4" id="KW-0408">Iron</keyword>
<feature type="domain" description="Rieske" evidence="6">
    <location>
        <begin position="14"/>
        <end position="117"/>
    </location>
</feature>
<dbReference type="PROSITE" id="PS51296">
    <property type="entry name" value="RIESKE"/>
    <property type="match status" value="1"/>
</dbReference>
<dbReference type="RefSeq" id="WP_185136402.1">
    <property type="nucleotide sequence ID" value="NZ_BORM01000009.1"/>
</dbReference>
<dbReference type="InterPro" id="IPR050584">
    <property type="entry name" value="Cholesterol_7-desaturase"/>
</dbReference>
<dbReference type="Gene3D" id="2.102.10.10">
    <property type="entry name" value="Rieske [2Fe-2S] iron-sulphur domain"/>
    <property type="match status" value="1"/>
</dbReference>
<dbReference type="Gene3D" id="3.90.380.10">
    <property type="entry name" value="Naphthalene 1,2-dioxygenase Alpha Subunit, Chain A, domain 1"/>
    <property type="match status" value="1"/>
</dbReference>
<reference evidence="7 8" key="1">
    <citation type="submission" date="2020-08" db="EMBL/GenBank/DDBJ databases">
        <title>Cohnella phylogeny.</title>
        <authorList>
            <person name="Dunlap C."/>
        </authorList>
    </citation>
    <scope>NUCLEOTIDE SEQUENCE [LARGE SCALE GENOMIC DNA]</scope>
    <source>
        <strain evidence="7 8">DSM 25239</strain>
    </source>
</reference>
<evidence type="ECO:0000256" key="3">
    <source>
        <dbReference type="ARBA" id="ARBA00023002"/>
    </source>
</evidence>
<evidence type="ECO:0000313" key="7">
    <source>
        <dbReference type="EMBL" id="MBB6692415.1"/>
    </source>
</evidence>
<dbReference type="InterPro" id="IPR044043">
    <property type="entry name" value="VanA_C_cat"/>
</dbReference>
<dbReference type="InterPro" id="IPR036922">
    <property type="entry name" value="Rieske_2Fe-2S_sf"/>
</dbReference>
<organism evidence="7 8">
    <name type="scientific">Cohnella xylanilytica</name>
    <dbReference type="NCBI Taxonomy" id="557555"/>
    <lineage>
        <taxon>Bacteria</taxon>
        <taxon>Bacillati</taxon>
        <taxon>Bacillota</taxon>
        <taxon>Bacilli</taxon>
        <taxon>Bacillales</taxon>
        <taxon>Paenibacillaceae</taxon>
        <taxon>Cohnella</taxon>
    </lineage>
</organism>
<evidence type="ECO:0000313" key="8">
    <source>
        <dbReference type="Proteomes" id="UP000553776"/>
    </source>
</evidence>
<sequence length="327" mass="36466">MSNAIRDPALWDEWHPVALSEEVTDKPKGVRVLGEGVVVFRTADGVKAMRDLCIHRGVPLSLGRVENDRLVCAYHGWQYDGSGACVCIPALPKGQAIPTKARTPAFACAESLGFVWVCLGTPKDPEPLYAKHVDPELIPLRMGPYPVQASAPRVVENFLDVSHLMFVHEGLLGDSRYPEIDDYSVREEDGVLRSDEIVVYQPDPDGRGRGVNSRYVYEAFSPTGVRLVKRADGSDELFHLFLFVLPESETTCTAFMLQLRNYGEDIPDEVFVGFQNTLLEQDKVIVQAQKPELLPLDLQAELHLKCDRVAIAYRRKLKELGVSFGTD</sequence>
<keyword evidence="8" id="KW-1185">Reference proteome</keyword>
<comment type="caution">
    <text evidence="7">The sequence shown here is derived from an EMBL/GenBank/DDBJ whole genome shotgun (WGS) entry which is preliminary data.</text>
</comment>
<dbReference type="SUPFAM" id="SSF50022">
    <property type="entry name" value="ISP domain"/>
    <property type="match status" value="1"/>
</dbReference>
<keyword evidence="1" id="KW-0001">2Fe-2S</keyword>
<dbReference type="PANTHER" id="PTHR21266:SF60">
    <property type="entry name" value="3-KETOSTEROID-9-ALPHA-MONOOXYGENASE, OXYGENASE COMPONENT"/>
    <property type="match status" value="1"/>
</dbReference>
<evidence type="ECO:0000256" key="5">
    <source>
        <dbReference type="ARBA" id="ARBA00023014"/>
    </source>
</evidence>
<evidence type="ECO:0000256" key="1">
    <source>
        <dbReference type="ARBA" id="ARBA00022714"/>
    </source>
</evidence>
<proteinExistence type="predicted"/>
<dbReference type="AlphaFoldDB" id="A0A841TW53"/>
<dbReference type="EMBL" id="JACJVR010000052">
    <property type="protein sequence ID" value="MBB6692415.1"/>
    <property type="molecule type" value="Genomic_DNA"/>
</dbReference>
<evidence type="ECO:0000259" key="6">
    <source>
        <dbReference type="PROSITE" id="PS51296"/>
    </source>
</evidence>
<name>A0A841TW53_9BACL</name>
<dbReference type="Proteomes" id="UP000553776">
    <property type="component" value="Unassembled WGS sequence"/>
</dbReference>
<dbReference type="InterPro" id="IPR017941">
    <property type="entry name" value="Rieske_2Fe-2S"/>
</dbReference>
<dbReference type="GO" id="GO:0004497">
    <property type="term" value="F:monooxygenase activity"/>
    <property type="evidence" value="ECO:0007669"/>
    <property type="project" value="UniProtKB-ARBA"/>
</dbReference>
<keyword evidence="2" id="KW-0479">Metal-binding</keyword>
<dbReference type="PANTHER" id="PTHR21266">
    <property type="entry name" value="IRON-SULFUR DOMAIN CONTAINING PROTEIN"/>
    <property type="match status" value="1"/>
</dbReference>
<dbReference type="GO" id="GO:0005506">
    <property type="term" value="F:iron ion binding"/>
    <property type="evidence" value="ECO:0007669"/>
    <property type="project" value="InterPro"/>
</dbReference>
<dbReference type="GO" id="GO:0051537">
    <property type="term" value="F:2 iron, 2 sulfur cluster binding"/>
    <property type="evidence" value="ECO:0007669"/>
    <property type="project" value="UniProtKB-KW"/>
</dbReference>
<dbReference type="PROSITE" id="PS00570">
    <property type="entry name" value="RING_HYDROXYL_ALPHA"/>
    <property type="match status" value="1"/>
</dbReference>
<dbReference type="GO" id="GO:0051213">
    <property type="term" value="F:dioxygenase activity"/>
    <property type="evidence" value="ECO:0007669"/>
    <property type="project" value="UniProtKB-KW"/>
</dbReference>
<dbReference type="Pfam" id="PF00355">
    <property type="entry name" value="Rieske"/>
    <property type="match status" value="1"/>
</dbReference>
<keyword evidence="7" id="KW-0223">Dioxygenase</keyword>